<keyword evidence="4 8" id="KW-0884">PQQ biosynthesis</keyword>
<comment type="catalytic activity">
    <reaction evidence="8">
        <text>[PQQ precursor protein] + S-adenosyl-L-methionine = E-Y cross-linked-[PQQ precursor protein] + 5'-deoxyadenosine + L-methionine + H(+)</text>
        <dbReference type="Rhea" id="RHEA:56836"/>
        <dbReference type="Rhea" id="RHEA-COMP:14800"/>
        <dbReference type="Rhea" id="RHEA-COMP:14801"/>
        <dbReference type="ChEBI" id="CHEBI:15378"/>
        <dbReference type="ChEBI" id="CHEBI:17319"/>
        <dbReference type="ChEBI" id="CHEBI:57844"/>
        <dbReference type="ChEBI" id="CHEBI:59789"/>
        <dbReference type="ChEBI" id="CHEBI:141026"/>
        <dbReference type="ChEBI" id="CHEBI:141027"/>
        <dbReference type="EC" id="1.21.98.4"/>
    </reaction>
</comment>
<name>A0A917C412_9PROT</name>
<dbReference type="HAMAP" id="MF_00660">
    <property type="entry name" value="PqqE"/>
    <property type="match status" value="1"/>
</dbReference>
<gene>
    <name evidence="8 10" type="primary">pqqE</name>
    <name evidence="10" type="ORF">GCM10011332_23890</name>
</gene>
<accession>A0A917C412</accession>
<evidence type="ECO:0000256" key="8">
    <source>
        <dbReference type="HAMAP-Rule" id="MF_00660"/>
    </source>
</evidence>
<dbReference type="InterPro" id="IPR058240">
    <property type="entry name" value="rSAM_sf"/>
</dbReference>
<comment type="subunit">
    <text evidence="8">Interacts with PqqD. The interaction is necessary for activity of PqqE.</text>
</comment>
<dbReference type="GO" id="GO:0009975">
    <property type="term" value="F:cyclase activity"/>
    <property type="evidence" value="ECO:0007669"/>
    <property type="project" value="UniProtKB-UniRule"/>
</dbReference>
<evidence type="ECO:0000256" key="5">
    <source>
        <dbReference type="ARBA" id="ARBA00023002"/>
    </source>
</evidence>
<dbReference type="GO" id="GO:1904047">
    <property type="term" value="F:S-adenosyl-L-methionine binding"/>
    <property type="evidence" value="ECO:0007669"/>
    <property type="project" value="UniProtKB-UniRule"/>
</dbReference>
<dbReference type="GO" id="GO:0005506">
    <property type="term" value="F:iron ion binding"/>
    <property type="evidence" value="ECO:0007669"/>
    <property type="project" value="UniProtKB-UniRule"/>
</dbReference>
<feature type="binding site" evidence="8">
    <location>
        <position position="31"/>
    </location>
    <ligand>
        <name>[4Fe-4S] cluster</name>
        <dbReference type="ChEBI" id="CHEBI:49883"/>
        <note>4Fe-4S-S-AdoMet</note>
    </ligand>
</feature>
<dbReference type="Proteomes" id="UP000632498">
    <property type="component" value="Unassembled WGS sequence"/>
</dbReference>
<keyword evidence="5 8" id="KW-0560">Oxidoreductase</keyword>
<keyword evidence="1 8" id="KW-0004">4Fe-4S</keyword>
<dbReference type="InterPro" id="IPR050377">
    <property type="entry name" value="Radical_SAM_PqqE_MftC-like"/>
</dbReference>
<evidence type="ECO:0000256" key="3">
    <source>
        <dbReference type="ARBA" id="ARBA00022723"/>
    </source>
</evidence>
<feature type="binding site" evidence="8">
    <location>
        <position position="27"/>
    </location>
    <ligand>
        <name>[4Fe-4S] cluster</name>
        <dbReference type="ChEBI" id="CHEBI:49883"/>
        <note>4Fe-4S-S-AdoMet</note>
    </ligand>
</feature>
<dbReference type="EC" id="1.21.98.4" evidence="8"/>
<evidence type="ECO:0000256" key="6">
    <source>
        <dbReference type="ARBA" id="ARBA00023004"/>
    </source>
</evidence>
<feature type="domain" description="Radical SAM core" evidence="9">
    <location>
        <begin position="13"/>
        <end position="228"/>
    </location>
</feature>
<evidence type="ECO:0000313" key="11">
    <source>
        <dbReference type="Proteomes" id="UP000632498"/>
    </source>
</evidence>
<dbReference type="SUPFAM" id="SSF102114">
    <property type="entry name" value="Radical SAM enzymes"/>
    <property type="match status" value="1"/>
</dbReference>
<protein>
    <recommendedName>
        <fullName evidence="8">PqqA peptide cyclase</fullName>
        <ecNumber evidence="8">1.21.98.4</ecNumber>
    </recommendedName>
    <alternativeName>
        <fullName evidence="8">Coenzyme PQQ synthesis protein E</fullName>
    </alternativeName>
</protein>
<keyword evidence="11" id="KW-1185">Reference proteome</keyword>
<dbReference type="RefSeq" id="WP_188665438.1">
    <property type="nucleotide sequence ID" value="NZ_BMHV01000017.1"/>
</dbReference>
<evidence type="ECO:0000256" key="7">
    <source>
        <dbReference type="ARBA" id="ARBA00023014"/>
    </source>
</evidence>
<dbReference type="AlphaFoldDB" id="A0A917C412"/>
<reference evidence="10" key="2">
    <citation type="submission" date="2020-09" db="EMBL/GenBank/DDBJ databases">
        <authorList>
            <person name="Sun Q."/>
            <person name="Zhou Y."/>
        </authorList>
    </citation>
    <scope>NUCLEOTIDE SEQUENCE</scope>
    <source>
        <strain evidence="10">CGMCC 1.15254</strain>
    </source>
</reference>
<comment type="similarity">
    <text evidence="8">Belongs to the radical SAM superfamily. PqqE family.</text>
</comment>
<evidence type="ECO:0000256" key="4">
    <source>
        <dbReference type="ARBA" id="ARBA00022905"/>
    </source>
</evidence>
<feature type="binding site" evidence="8">
    <location>
        <position position="34"/>
    </location>
    <ligand>
        <name>[4Fe-4S] cluster</name>
        <dbReference type="ChEBI" id="CHEBI:49883"/>
        <note>4Fe-4S-S-AdoMet</note>
    </ligand>
</feature>
<dbReference type="GO" id="GO:0016491">
    <property type="term" value="F:oxidoreductase activity"/>
    <property type="evidence" value="ECO:0007669"/>
    <property type="project" value="UniProtKB-KW"/>
</dbReference>
<dbReference type="CDD" id="cd01335">
    <property type="entry name" value="Radical_SAM"/>
    <property type="match status" value="1"/>
</dbReference>
<dbReference type="InterPro" id="IPR006638">
    <property type="entry name" value="Elp3/MiaA/NifB-like_rSAM"/>
</dbReference>
<proteinExistence type="inferred from homology"/>
<evidence type="ECO:0000259" key="9">
    <source>
        <dbReference type="PROSITE" id="PS51918"/>
    </source>
</evidence>
<dbReference type="PANTHER" id="PTHR11228:SF7">
    <property type="entry name" value="PQQA PEPTIDE CYCLASE"/>
    <property type="match status" value="1"/>
</dbReference>
<dbReference type="SFLD" id="SFLDG01386">
    <property type="entry name" value="main_SPASM_domain-containing"/>
    <property type="match status" value="1"/>
</dbReference>
<dbReference type="GO" id="GO:0018189">
    <property type="term" value="P:pyrroloquinoline quinone biosynthetic process"/>
    <property type="evidence" value="ECO:0007669"/>
    <property type="project" value="UniProtKB-UniRule"/>
</dbReference>
<dbReference type="InterPro" id="IPR007197">
    <property type="entry name" value="rSAM"/>
</dbReference>
<keyword evidence="2 8" id="KW-0949">S-adenosyl-L-methionine</keyword>
<dbReference type="SFLD" id="SFLDG01067">
    <property type="entry name" value="SPASM/twitch_domain_containing"/>
    <property type="match status" value="1"/>
</dbReference>
<dbReference type="PANTHER" id="PTHR11228">
    <property type="entry name" value="RADICAL SAM DOMAIN PROTEIN"/>
    <property type="match status" value="1"/>
</dbReference>
<dbReference type="InterPro" id="IPR017200">
    <property type="entry name" value="PqqE-like"/>
</dbReference>
<sequence>MPKAGSDLKLDGNGKPLWLVLELTYKCPLKCPWCSNPLGFEDYANELTTQEWKTVLRDARKIGSLQLGFSGGEPMVRSDLEELVDEADTLGYYTNLISSGVGLTKDRLKELKRVGLKQIQISLQHNDAAKNDAMVGVKSFEQKMQCIEDIKSIGFPVVMNVPVSRFNIDAVEDIIKLAEYHNVEFLEFANLQYYNWALLNRDELLPTIEQLQHAEAKVNEARARLGKNMTIYFVIPDYFDGRPKACMNGWGAIHLTIAPDGSALPCQEAQTITHLEFPNVKDRPLDWIWNESPTFNAYRGTSWMKEPCVGCDEKENDFGGCRCQAFALTGDATNTDPACSKSPHFDMITSAVENARVTGRPGMPLVMRTRGAVSNLMKKVCA</sequence>
<dbReference type="Pfam" id="PF13186">
    <property type="entry name" value="SPASM"/>
    <property type="match status" value="1"/>
</dbReference>
<dbReference type="InterPro" id="IPR011843">
    <property type="entry name" value="PQQ_synth_PqqE_bac"/>
</dbReference>
<evidence type="ECO:0000313" key="10">
    <source>
        <dbReference type="EMBL" id="GGF68952.1"/>
    </source>
</evidence>
<dbReference type="Gene3D" id="3.20.20.70">
    <property type="entry name" value="Aldolase class I"/>
    <property type="match status" value="1"/>
</dbReference>
<comment type="function">
    <text evidence="8">Catalyzes the cross-linking of a glutamate residue and a tyrosine residue in the PqqA protein as part of the biosynthesis of pyrroloquinoline quinone (PQQ).</text>
</comment>
<dbReference type="SFLD" id="SFLDS00029">
    <property type="entry name" value="Radical_SAM"/>
    <property type="match status" value="1"/>
</dbReference>
<dbReference type="NCBIfam" id="TIGR04085">
    <property type="entry name" value="rSAM_more_4Fe4S"/>
    <property type="match status" value="1"/>
</dbReference>
<evidence type="ECO:0000256" key="2">
    <source>
        <dbReference type="ARBA" id="ARBA00022691"/>
    </source>
</evidence>
<keyword evidence="6 8" id="KW-0408">Iron</keyword>
<keyword evidence="7 8" id="KW-0411">Iron-sulfur</keyword>
<dbReference type="InterPro" id="IPR023885">
    <property type="entry name" value="4Fe4S-binding_SPASM_dom"/>
</dbReference>
<reference evidence="10" key="1">
    <citation type="journal article" date="2014" name="Int. J. Syst. Evol. Microbiol.">
        <title>Complete genome sequence of Corynebacterium casei LMG S-19264T (=DSM 44701T), isolated from a smear-ripened cheese.</title>
        <authorList>
            <consortium name="US DOE Joint Genome Institute (JGI-PGF)"/>
            <person name="Walter F."/>
            <person name="Albersmeier A."/>
            <person name="Kalinowski J."/>
            <person name="Ruckert C."/>
        </authorList>
    </citation>
    <scope>NUCLEOTIDE SEQUENCE</scope>
    <source>
        <strain evidence="10">CGMCC 1.15254</strain>
    </source>
</reference>
<dbReference type="EMBL" id="BMHV01000017">
    <property type="protein sequence ID" value="GGF68952.1"/>
    <property type="molecule type" value="Genomic_DNA"/>
</dbReference>
<comment type="cofactor">
    <cofactor evidence="8">
        <name>[4Fe-4S] cluster</name>
        <dbReference type="ChEBI" id="CHEBI:49883"/>
    </cofactor>
    <text evidence="8">Binds 1 [4Fe-4S] cluster. The cluster is coordinated with 3 cysteines and an exchangeable S-adenosyl-L-methionine.</text>
</comment>
<dbReference type="SMART" id="SM00729">
    <property type="entry name" value="Elp3"/>
    <property type="match status" value="1"/>
</dbReference>
<evidence type="ECO:0000256" key="1">
    <source>
        <dbReference type="ARBA" id="ARBA00022485"/>
    </source>
</evidence>
<dbReference type="CDD" id="cd21119">
    <property type="entry name" value="SPASM_PqqE"/>
    <property type="match status" value="1"/>
</dbReference>
<organism evidence="10 11">
    <name type="scientific">Terasakiella brassicae</name>
    <dbReference type="NCBI Taxonomy" id="1634917"/>
    <lineage>
        <taxon>Bacteria</taxon>
        <taxon>Pseudomonadati</taxon>
        <taxon>Pseudomonadota</taxon>
        <taxon>Alphaproteobacteria</taxon>
        <taxon>Rhodospirillales</taxon>
        <taxon>Terasakiellaceae</taxon>
        <taxon>Terasakiella</taxon>
    </lineage>
</organism>
<dbReference type="InterPro" id="IPR013785">
    <property type="entry name" value="Aldolase_TIM"/>
</dbReference>
<comment type="caution">
    <text evidence="10">The sequence shown here is derived from an EMBL/GenBank/DDBJ whole genome shotgun (WGS) entry which is preliminary data.</text>
</comment>
<comment type="pathway">
    <text evidence="8">Cofactor biosynthesis; pyrroloquinoline quinone biosynthesis.</text>
</comment>
<dbReference type="GO" id="GO:0051539">
    <property type="term" value="F:4 iron, 4 sulfur cluster binding"/>
    <property type="evidence" value="ECO:0007669"/>
    <property type="project" value="UniProtKB-KW"/>
</dbReference>
<dbReference type="PIRSF" id="PIRSF037420">
    <property type="entry name" value="PQQ_syn_pqqE"/>
    <property type="match status" value="1"/>
</dbReference>
<dbReference type="PROSITE" id="PS51918">
    <property type="entry name" value="RADICAL_SAM"/>
    <property type="match status" value="1"/>
</dbReference>
<keyword evidence="3 8" id="KW-0479">Metal-binding</keyword>
<dbReference type="SFLD" id="SFLDF00280">
    <property type="entry name" value="coenzyme_PQQ_synthesis_protein"/>
    <property type="match status" value="1"/>
</dbReference>
<dbReference type="NCBIfam" id="TIGR02109">
    <property type="entry name" value="PQQ_syn_pqqE"/>
    <property type="match status" value="1"/>
</dbReference>
<dbReference type="Pfam" id="PF04055">
    <property type="entry name" value="Radical_SAM"/>
    <property type="match status" value="1"/>
</dbReference>